<dbReference type="InterPro" id="IPR019080">
    <property type="entry name" value="YqaJ_viral_recombinase"/>
</dbReference>
<dbReference type="Gene3D" id="3.90.320.10">
    <property type="match status" value="1"/>
</dbReference>
<sequence length="309" mass="34262">MTVIEVKNPPAPGSDEWRKVVSPSKIPALLGVSRFRSQYTVWHEMAGLVEPEPIAAARQDDFDYGHACELAAREYWLFKNPGWRLSRGEVAYRNDTLPFPNLATLDLRASRGRTRKVVEVKTARDKEEWGDDGSGEVPADYAAQVIAQQHITGWTSEPADIVVWFQFGMPKIYHVDYEPRLAAAMFARIGAMWPSIVAKTPPPDLDNSVSTYETVKAMHPDIDGTTAVLDPVLARDFLTADADLKTITKRHRGLKTRVLDAMGNAQHAVAGNPEQKIARRQPGQRGSVSLYPITKTDPDSITTKESNAA</sequence>
<dbReference type="OrthoDB" id="8884at10239"/>
<gene>
    <name evidence="3" type="primary">59</name>
    <name evidence="3" type="ORF">SEA_NYMPHADORA_59</name>
</gene>
<keyword evidence="4" id="KW-1185">Reference proteome</keyword>
<proteinExistence type="predicted"/>
<evidence type="ECO:0000259" key="2">
    <source>
        <dbReference type="Pfam" id="PF09588"/>
    </source>
</evidence>
<dbReference type="KEGG" id="vg:29065741"/>
<protein>
    <submittedName>
        <fullName evidence="3">RecE-like exonuclease</fullName>
    </submittedName>
</protein>
<name>A0A142KAT5_9CAUD</name>
<dbReference type="RefSeq" id="YP_009286104.1">
    <property type="nucleotide sequence ID" value="NC_031061.1"/>
</dbReference>
<dbReference type="Pfam" id="PF09588">
    <property type="entry name" value="YqaJ"/>
    <property type="match status" value="1"/>
</dbReference>
<feature type="compositionally biased region" description="Polar residues" evidence="1">
    <location>
        <begin position="299"/>
        <end position="309"/>
    </location>
</feature>
<evidence type="ECO:0000313" key="3">
    <source>
        <dbReference type="EMBL" id="AMS03218.1"/>
    </source>
</evidence>
<feature type="region of interest" description="Disordered" evidence="1">
    <location>
        <begin position="267"/>
        <end position="309"/>
    </location>
</feature>
<dbReference type="SUPFAM" id="SSF52980">
    <property type="entry name" value="Restriction endonuclease-like"/>
    <property type="match status" value="1"/>
</dbReference>
<keyword evidence="3" id="KW-0378">Hydrolase</keyword>
<feature type="domain" description="YqaJ viral recombinase" evidence="2">
    <location>
        <begin position="18"/>
        <end position="153"/>
    </location>
</feature>
<dbReference type="Proteomes" id="UP000201747">
    <property type="component" value="Segment"/>
</dbReference>
<accession>A0A142KAT5</accession>
<dbReference type="EMBL" id="KU963255">
    <property type="protein sequence ID" value="AMS03218.1"/>
    <property type="molecule type" value="Genomic_DNA"/>
</dbReference>
<dbReference type="GeneID" id="29065741"/>
<keyword evidence="3" id="KW-0269">Exonuclease</keyword>
<evidence type="ECO:0000256" key="1">
    <source>
        <dbReference type="SAM" id="MobiDB-lite"/>
    </source>
</evidence>
<dbReference type="InterPro" id="IPR011604">
    <property type="entry name" value="PDDEXK-like_dom_sf"/>
</dbReference>
<evidence type="ECO:0000313" key="4">
    <source>
        <dbReference type="Proteomes" id="UP000201747"/>
    </source>
</evidence>
<reference evidence="4" key="1">
    <citation type="submission" date="2016-03" db="EMBL/GenBank/DDBJ databases">
        <authorList>
            <person name="Ploux O."/>
        </authorList>
    </citation>
    <scope>NUCLEOTIDE SEQUENCE [LARGE SCALE GENOMIC DNA]</scope>
</reference>
<dbReference type="InterPro" id="IPR011335">
    <property type="entry name" value="Restrct_endonuc-II-like"/>
</dbReference>
<organism evidence="3 4">
    <name type="scientific">Gordonia phage Nymphadora</name>
    <dbReference type="NCBI Taxonomy" id="1821558"/>
    <lineage>
        <taxon>Viruses</taxon>
        <taxon>Duplodnaviria</taxon>
        <taxon>Heunggongvirae</taxon>
        <taxon>Uroviricota</taxon>
        <taxon>Caudoviricetes</taxon>
        <taxon>Nymbaxtervirinae</taxon>
        <taxon>Nymphadoravirus</taxon>
        <taxon>Nymphadoravirus nymphadora</taxon>
    </lineage>
</organism>
<keyword evidence="3" id="KW-0540">Nuclease</keyword>
<dbReference type="GO" id="GO:0004527">
    <property type="term" value="F:exonuclease activity"/>
    <property type="evidence" value="ECO:0007669"/>
    <property type="project" value="UniProtKB-KW"/>
</dbReference>